<accession>A0ABW0YQS2</accession>
<proteinExistence type="inferred from homology"/>
<name>A0ABW0YQS2_9BACI</name>
<sequence length="283" mass="32645">MYIHINGKIMKAGEARLSPFEHGFMYGLGLFETFRVYENHPFLLDDHFRRLEEGLAMMNIRWTYERSSVEEEINLLLNANNLQNAYVRYNISAGEQDLGLTTSQYHNPTKIIYMKPLTPPVSSLTKKGVILSTSRNTPEADIRLKSHHYFNSILGKRELGDHPDEEGIFLTREGYIAEGVVSNIFWLKQGTLYTPSVDTGILNGITRQFVMTLARKLGYYIRTGRFSLDHLLSADAAFVTNSIQEIVPLSEIDERKFKKSEDITRLKAHYASFREKLWSRQEI</sequence>
<dbReference type="InterPro" id="IPR036038">
    <property type="entry name" value="Aminotransferase-like"/>
</dbReference>
<evidence type="ECO:0000256" key="3">
    <source>
        <dbReference type="ARBA" id="ARBA00022898"/>
    </source>
</evidence>
<protein>
    <submittedName>
        <fullName evidence="4">Aminodeoxychorismate lyase</fullName>
        <ecNumber evidence="4">4.1.3.38</ecNumber>
    </submittedName>
</protein>
<dbReference type="PANTHER" id="PTHR42743">
    <property type="entry name" value="AMINO-ACID AMINOTRANSFERASE"/>
    <property type="match status" value="1"/>
</dbReference>
<evidence type="ECO:0000256" key="1">
    <source>
        <dbReference type="ARBA" id="ARBA00001933"/>
    </source>
</evidence>
<dbReference type="Gene3D" id="3.30.470.10">
    <property type="match status" value="1"/>
</dbReference>
<dbReference type="EC" id="4.1.3.38" evidence="4"/>
<dbReference type="Proteomes" id="UP001596142">
    <property type="component" value="Unassembled WGS sequence"/>
</dbReference>
<dbReference type="PANTHER" id="PTHR42743:SF11">
    <property type="entry name" value="AMINODEOXYCHORISMATE LYASE"/>
    <property type="match status" value="1"/>
</dbReference>
<gene>
    <name evidence="4" type="primary">pabC</name>
    <name evidence="4" type="ORF">ACFPU1_17185</name>
</gene>
<keyword evidence="5" id="KW-1185">Reference proteome</keyword>
<dbReference type="Gene3D" id="3.20.10.10">
    <property type="entry name" value="D-amino Acid Aminotransferase, subunit A, domain 2"/>
    <property type="match status" value="1"/>
</dbReference>
<dbReference type="RefSeq" id="WP_385943194.1">
    <property type="nucleotide sequence ID" value="NZ_JBHSOZ010000017.1"/>
</dbReference>
<evidence type="ECO:0000256" key="2">
    <source>
        <dbReference type="ARBA" id="ARBA00009320"/>
    </source>
</evidence>
<dbReference type="InterPro" id="IPR043132">
    <property type="entry name" value="BCAT-like_C"/>
</dbReference>
<dbReference type="SUPFAM" id="SSF56752">
    <property type="entry name" value="D-aminoacid aminotransferase-like PLP-dependent enzymes"/>
    <property type="match status" value="1"/>
</dbReference>
<evidence type="ECO:0000313" key="4">
    <source>
        <dbReference type="EMBL" id="MFC5714481.1"/>
    </source>
</evidence>
<reference evidence="5" key="1">
    <citation type="journal article" date="2019" name="Int. J. Syst. Evol. Microbiol.">
        <title>The Global Catalogue of Microorganisms (GCM) 10K type strain sequencing project: providing services to taxonomists for standard genome sequencing and annotation.</title>
        <authorList>
            <consortium name="The Broad Institute Genomics Platform"/>
            <consortium name="The Broad Institute Genome Sequencing Center for Infectious Disease"/>
            <person name="Wu L."/>
            <person name="Ma J."/>
        </authorList>
    </citation>
    <scope>NUCLEOTIDE SEQUENCE [LARGE SCALE GENOMIC DNA]</scope>
    <source>
        <strain evidence="5">CECT 7184</strain>
    </source>
</reference>
<evidence type="ECO:0000313" key="5">
    <source>
        <dbReference type="Proteomes" id="UP001596142"/>
    </source>
</evidence>
<dbReference type="InterPro" id="IPR001544">
    <property type="entry name" value="Aminotrans_IV"/>
</dbReference>
<dbReference type="EMBL" id="JBHSOZ010000017">
    <property type="protein sequence ID" value="MFC5714481.1"/>
    <property type="molecule type" value="Genomic_DNA"/>
</dbReference>
<comment type="caution">
    <text evidence="4">The sequence shown here is derived from an EMBL/GenBank/DDBJ whole genome shotgun (WGS) entry which is preliminary data.</text>
</comment>
<dbReference type="NCBIfam" id="NF005800">
    <property type="entry name" value="PRK07650.1"/>
    <property type="match status" value="1"/>
</dbReference>
<comment type="similarity">
    <text evidence="2">Belongs to the class-IV pyridoxal-phosphate-dependent aminotransferase family.</text>
</comment>
<keyword evidence="3" id="KW-0663">Pyridoxal phosphate</keyword>
<comment type="cofactor">
    <cofactor evidence="1">
        <name>pyridoxal 5'-phosphate</name>
        <dbReference type="ChEBI" id="CHEBI:597326"/>
    </cofactor>
</comment>
<dbReference type="GO" id="GO:0008696">
    <property type="term" value="F:4-amino-4-deoxychorismate lyase activity"/>
    <property type="evidence" value="ECO:0007669"/>
    <property type="project" value="UniProtKB-EC"/>
</dbReference>
<organism evidence="4 5">
    <name type="scientific">Thalassorhabdus alkalitolerans</name>
    <dbReference type="NCBI Taxonomy" id="2282697"/>
    <lineage>
        <taxon>Bacteria</taxon>
        <taxon>Bacillati</taxon>
        <taxon>Bacillota</taxon>
        <taxon>Bacilli</taxon>
        <taxon>Bacillales</taxon>
        <taxon>Bacillaceae</taxon>
        <taxon>Thalassorhabdus</taxon>
    </lineage>
</organism>
<dbReference type="InterPro" id="IPR050571">
    <property type="entry name" value="Class-IV_PLP-Dep_Aminotrnsfr"/>
</dbReference>
<keyword evidence="4" id="KW-0456">Lyase</keyword>
<dbReference type="InterPro" id="IPR043131">
    <property type="entry name" value="BCAT-like_N"/>
</dbReference>
<dbReference type="Pfam" id="PF01063">
    <property type="entry name" value="Aminotran_4"/>
    <property type="match status" value="1"/>
</dbReference>